<comment type="caution">
    <text evidence="19">Lacks conserved residue(s) required for the propagation of feature annotation.</text>
</comment>
<comment type="catalytic activity">
    <reaction evidence="18 19">
        <text>UDP-N-acetyl-alpha-D-muramate + NADP(+) = UDP-N-acetyl-3-O-(1-carboxyvinyl)-alpha-D-glucosamine + NADPH + H(+)</text>
        <dbReference type="Rhea" id="RHEA:12248"/>
        <dbReference type="ChEBI" id="CHEBI:15378"/>
        <dbReference type="ChEBI" id="CHEBI:57783"/>
        <dbReference type="ChEBI" id="CHEBI:58349"/>
        <dbReference type="ChEBI" id="CHEBI:68483"/>
        <dbReference type="ChEBI" id="CHEBI:70757"/>
        <dbReference type="EC" id="1.3.1.98"/>
    </reaction>
</comment>
<dbReference type="InterPro" id="IPR011601">
    <property type="entry name" value="MurB_C"/>
</dbReference>
<evidence type="ECO:0000256" key="15">
    <source>
        <dbReference type="ARBA" id="ARBA00023306"/>
    </source>
</evidence>
<dbReference type="eggNOG" id="COG0812">
    <property type="taxonomic scope" value="Bacteria"/>
</dbReference>
<feature type="domain" description="FAD-binding PCMH-type" evidence="20">
    <location>
        <begin position="17"/>
        <end position="183"/>
    </location>
</feature>
<dbReference type="GO" id="GO:0051301">
    <property type="term" value="P:cell division"/>
    <property type="evidence" value="ECO:0007669"/>
    <property type="project" value="UniProtKB-KW"/>
</dbReference>
<reference evidence="21 22" key="1">
    <citation type="submission" date="2008-06" db="EMBL/GenBank/DDBJ databases">
        <title>Complete sequence of Pelodictyon phaeoclathratiforme BU-1.</title>
        <authorList>
            <consortium name="US DOE Joint Genome Institute"/>
            <person name="Lucas S."/>
            <person name="Copeland A."/>
            <person name="Lapidus A."/>
            <person name="Glavina del Rio T."/>
            <person name="Dalin E."/>
            <person name="Tice H."/>
            <person name="Bruce D."/>
            <person name="Goodwin L."/>
            <person name="Pitluck S."/>
            <person name="Schmutz J."/>
            <person name="Larimer F."/>
            <person name="Land M."/>
            <person name="Hauser L."/>
            <person name="Kyrpides N."/>
            <person name="Mikhailova N."/>
            <person name="Liu Z."/>
            <person name="Li T."/>
            <person name="Zhao F."/>
            <person name="Overmann J."/>
            <person name="Bryant D.A."/>
            <person name="Richardson P."/>
        </authorList>
    </citation>
    <scope>NUCLEOTIDE SEQUENCE [LARGE SCALE GENOMIC DNA]</scope>
    <source>
        <strain evidence="22">DSM 5477 / BU-1</strain>
    </source>
</reference>
<feature type="active site" description="Proton donor" evidence="19">
    <location>
        <position position="213"/>
    </location>
</feature>
<dbReference type="SUPFAM" id="SSF56194">
    <property type="entry name" value="Uridine diphospho-N-Acetylenolpyruvylglucosamine reductase, MurB, C-terminal domain"/>
    <property type="match status" value="1"/>
</dbReference>
<evidence type="ECO:0000256" key="3">
    <source>
        <dbReference type="ARBA" id="ARBA00004496"/>
    </source>
</evidence>
<keyword evidence="16 19" id="KW-0961">Cell wall biogenesis/degradation</keyword>
<evidence type="ECO:0000259" key="20">
    <source>
        <dbReference type="PROSITE" id="PS51387"/>
    </source>
</evidence>
<evidence type="ECO:0000256" key="7">
    <source>
        <dbReference type="ARBA" id="ARBA00022490"/>
    </source>
</evidence>
<dbReference type="Pfam" id="PF01565">
    <property type="entry name" value="FAD_binding_4"/>
    <property type="match status" value="1"/>
</dbReference>
<evidence type="ECO:0000256" key="6">
    <source>
        <dbReference type="ARBA" id="ARBA00015188"/>
    </source>
</evidence>
<dbReference type="GO" id="GO:0071949">
    <property type="term" value="F:FAD binding"/>
    <property type="evidence" value="ECO:0007669"/>
    <property type="project" value="InterPro"/>
</dbReference>
<dbReference type="EMBL" id="CP001110">
    <property type="protein sequence ID" value="ACF43566.1"/>
    <property type="molecule type" value="Genomic_DNA"/>
</dbReference>
<comment type="cofactor">
    <cofactor evidence="1 19">
        <name>FAD</name>
        <dbReference type="ChEBI" id="CHEBI:57692"/>
    </cofactor>
</comment>
<name>B4SH99_PELPB</name>
<dbReference type="InterPro" id="IPR016169">
    <property type="entry name" value="FAD-bd_PCMH_sub2"/>
</dbReference>
<dbReference type="Gene3D" id="2.60.40.1190">
    <property type="match status" value="1"/>
</dbReference>
<dbReference type="InterPro" id="IPR036635">
    <property type="entry name" value="MurB_C_sf"/>
</dbReference>
<dbReference type="InterPro" id="IPR016166">
    <property type="entry name" value="FAD-bd_PCMH"/>
</dbReference>
<keyword evidence="10 19" id="KW-0274">FAD</keyword>
<dbReference type="PANTHER" id="PTHR21071">
    <property type="entry name" value="UDP-N-ACETYLENOLPYRUVOYLGLUCOSAMINE REDUCTASE"/>
    <property type="match status" value="1"/>
</dbReference>
<dbReference type="Proteomes" id="UP000002724">
    <property type="component" value="Chromosome"/>
</dbReference>
<sequence>MPSVLENVSLGKRGYYGIGGKARFFAQPGSPAELADLLHWCLDQQLSLALMGSGSNILFSDNEFPGMVISLGGMQRLFWLSDDELFCEAGVENSRIAEELLLSGRDGGEWLYRLPGQIGATVRMNARCFGGEVSAITAAIQTISLEGCLRWQLPDEVFYGYKQTSLMEKPEIVVAVLLRFPQIRPVEEISRLMQGYEEERSAKHHFDFPSCGSTFKNNYALGRSSGTIFDELGFKGQSEGGAMVSKHHANFIYNRGGATAGDVLRLAGRMKDAALEQVGAKLDLEVECIGLFDADLLGSCGVRFVPDRRDSSKGWAGLLWNPQEEELVSLPDPLFPRTLMHGPLVGYSGLDREFPASVFVSVEQLLSLQDAAADPAAPFLRWTTLGKYEALFVVKPPSVIPAGSFTDGLWHYSVSELFIASGDPAGGYLEFEMTPDAHWVALRFEAPRKRERGCEVLSPEPWEKQVRMVQGEGQFGMELSWELIEPFVTGELLLLQCCASSGKGEYALFPWWQHPSLPADFHQPAHFFRIRLV</sequence>
<dbReference type="Gene3D" id="3.30.465.10">
    <property type="match status" value="1"/>
</dbReference>
<evidence type="ECO:0000256" key="5">
    <source>
        <dbReference type="ARBA" id="ARBA00012518"/>
    </source>
</evidence>
<evidence type="ECO:0000256" key="16">
    <source>
        <dbReference type="ARBA" id="ARBA00023316"/>
    </source>
</evidence>
<protein>
    <recommendedName>
        <fullName evidence="6 19">UDP-N-acetylenolpyruvoylglucosamine reductase</fullName>
        <ecNumber evidence="5 19">1.3.1.98</ecNumber>
    </recommendedName>
    <alternativeName>
        <fullName evidence="17 19">UDP-N-acetylmuramate dehydrogenase</fullName>
    </alternativeName>
</protein>
<comment type="pathway">
    <text evidence="4 19">Cell wall biogenesis; peptidoglycan biosynthesis.</text>
</comment>
<dbReference type="Pfam" id="PF02873">
    <property type="entry name" value="MurB_C"/>
    <property type="match status" value="1"/>
</dbReference>
<dbReference type="SUPFAM" id="SSF56176">
    <property type="entry name" value="FAD-binding/transporter-associated domain-like"/>
    <property type="match status" value="1"/>
</dbReference>
<keyword evidence="15 19" id="KW-0131">Cell cycle</keyword>
<accession>B4SH99</accession>
<feature type="active site" evidence="19">
    <location>
        <position position="285"/>
    </location>
</feature>
<proteinExistence type="inferred from homology"/>
<comment type="subcellular location">
    <subcellularLocation>
        <location evidence="3 19">Cytoplasm</location>
    </subcellularLocation>
</comment>
<dbReference type="PANTHER" id="PTHR21071:SF4">
    <property type="entry name" value="UDP-N-ACETYLENOLPYRUVOYLGLUCOSAMINE REDUCTASE"/>
    <property type="match status" value="1"/>
</dbReference>
<evidence type="ECO:0000256" key="11">
    <source>
        <dbReference type="ARBA" id="ARBA00022857"/>
    </source>
</evidence>
<dbReference type="PROSITE" id="PS51387">
    <property type="entry name" value="FAD_PCMH"/>
    <property type="match status" value="1"/>
</dbReference>
<organism evidence="21 22">
    <name type="scientific">Pelodictyon phaeoclathratiforme (strain DSM 5477 / BU-1)</name>
    <dbReference type="NCBI Taxonomy" id="324925"/>
    <lineage>
        <taxon>Bacteria</taxon>
        <taxon>Pseudomonadati</taxon>
        <taxon>Chlorobiota</taxon>
        <taxon>Chlorobiia</taxon>
        <taxon>Chlorobiales</taxon>
        <taxon>Chlorobiaceae</taxon>
        <taxon>Chlorobium/Pelodictyon group</taxon>
        <taxon>Pelodictyon</taxon>
    </lineage>
</organism>
<evidence type="ECO:0000313" key="21">
    <source>
        <dbReference type="EMBL" id="ACF43566.1"/>
    </source>
</evidence>
<dbReference type="OrthoDB" id="9804753at2"/>
<evidence type="ECO:0000256" key="4">
    <source>
        <dbReference type="ARBA" id="ARBA00004752"/>
    </source>
</evidence>
<dbReference type="HOGENOM" id="CLU_502229_0_0_10"/>
<evidence type="ECO:0000256" key="13">
    <source>
        <dbReference type="ARBA" id="ARBA00022984"/>
    </source>
</evidence>
<dbReference type="NCBIfam" id="TIGR00179">
    <property type="entry name" value="murB"/>
    <property type="match status" value="1"/>
</dbReference>
<dbReference type="AlphaFoldDB" id="B4SH99"/>
<dbReference type="STRING" id="324925.Ppha_1301"/>
<dbReference type="InterPro" id="IPR016167">
    <property type="entry name" value="FAD-bd_PCMH_sub1"/>
</dbReference>
<gene>
    <name evidence="19" type="primary">murB</name>
    <name evidence="21" type="ordered locus">Ppha_1301</name>
</gene>
<evidence type="ECO:0000256" key="14">
    <source>
        <dbReference type="ARBA" id="ARBA00023002"/>
    </source>
</evidence>
<dbReference type="InterPro" id="IPR006094">
    <property type="entry name" value="Oxid_FAD_bind_N"/>
</dbReference>
<keyword evidence="14 19" id="KW-0560">Oxidoreductase</keyword>
<dbReference type="EC" id="1.3.1.98" evidence="5 19"/>
<evidence type="ECO:0000256" key="19">
    <source>
        <dbReference type="HAMAP-Rule" id="MF_00037"/>
    </source>
</evidence>
<dbReference type="GO" id="GO:0005829">
    <property type="term" value="C:cytosol"/>
    <property type="evidence" value="ECO:0007669"/>
    <property type="project" value="TreeGrafter"/>
</dbReference>
<keyword evidence="11 19" id="KW-0521">NADP</keyword>
<dbReference type="Gene3D" id="3.90.78.10">
    <property type="entry name" value="UDP-N-acetylenolpyruvoylglucosamine reductase, C-terminal domain"/>
    <property type="match status" value="1"/>
</dbReference>
<evidence type="ECO:0000256" key="10">
    <source>
        <dbReference type="ARBA" id="ARBA00022827"/>
    </source>
</evidence>
<evidence type="ECO:0000256" key="1">
    <source>
        <dbReference type="ARBA" id="ARBA00001974"/>
    </source>
</evidence>
<dbReference type="InterPro" id="IPR036318">
    <property type="entry name" value="FAD-bd_PCMH-like_sf"/>
</dbReference>
<comment type="function">
    <text evidence="2 19">Cell wall formation.</text>
</comment>
<keyword evidence="7 19" id="KW-0963">Cytoplasm</keyword>
<evidence type="ECO:0000313" key="22">
    <source>
        <dbReference type="Proteomes" id="UP000002724"/>
    </source>
</evidence>
<dbReference type="HAMAP" id="MF_00037">
    <property type="entry name" value="MurB"/>
    <property type="match status" value="1"/>
</dbReference>
<dbReference type="GO" id="GO:0071555">
    <property type="term" value="P:cell wall organization"/>
    <property type="evidence" value="ECO:0007669"/>
    <property type="project" value="UniProtKB-KW"/>
</dbReference>
<comment type="similarity">
    <text evidence="19">Belongs to the MurB family.</text>
</comment>
<keyword evidence="9 19" id="KW-0285">Flavoprotein</keyword>
<dbReference type="CDD" id="cd09627">
    <property type="entry name" value="DOMON_murB_like"/>
    <property type="match status" value="1"/>
</dbReference>
<evidence type="ECO:0000256" key="17">
    <source>
        <dbReference type="ARBA" id="ARBA00031026"/>
    </source>
</evidence>
<dbReference type="KEGG" id="pph:Ppha_1301"/>
<keyword evidence="8 19" id="KW-0132">Cell division</keyword>
<keyword evidence="12 19" id="KW-0133">Cell shape</keyword>
<evidence type="ECO:0000256" key="9">
    <source>
        <dbReference type="ARBA" id="ARBA00022630"/>
    </source>
</evidence>
<evidence type="ECO:0000256" key="2">
    <source>
        <dbReference type="ARBA" id="ARBA00003921"/>
    </source>
</evidence>
<dbReference type="GO" id="GO:0009252">
    <property type="term" value="P:peptidoglycan biosynthetic process"/>
    <property type="evidence" value="ECO:0007669"/>
    <property type="project" value="UniProtKB-UniRule"/>
</dbReference>
<dbReference type="GO" id="GO:0008360">
    <property type="term" value="P:regulation of cell shape"/>
    <property type="evidence" value="ECO:0007669"/>
    <property type="project" value="UniProtKB-KW"/>
</dbReference>
<evidence type="ECO:0000256" key="12">
    <source>
        <dbReference type="ARBA" id="ARBA00022960"/>
    </source>
</evidence>
<evidence type="ECO:0000256" key="8">
    <source>
        <dbReference type="ARBA" id="ARBA00022618"/>
    </source>
</evidence>
<dbReference type="GO" id="GO:0008762">
    <property type="term" value="F:UDP-N-acetylmuramate dehydrogenase activity"/>
    <property type="evidence" value="ECO:0007669"/>
    <property type="project" value="UniProtKB-UniRule"/>
</dbReference>
<keyword evidence="13 19" id="KW-0573">Peptidoglycan synthesis</keyword>
<evidence type="ECO:0000256" key="18">
    <source>
        <dbReference type="ARBA" id="ARBA00048914"/>
    </source>
</evidence>
<dbReference type="Gene3D" id="3.30.43.10">
    <property type="entry name" value="Uridine Diphospho-n-acetylenolpyruvylglucosamine Reductase, domain 2"/>
    <property type="match status" value="1"/>
</dbReference>
<dbReference type="InterPro" id="IPR003170">
    <property type="entry name" value="MurB"/>
</dbReference>
<keyword evidence="22" id="KW-1185">Reference proteome</keyword>
<dbReference type="UniPathway" id="UPA00219"/>